<feature type="chain" id="PRO_5043012597" description="Secreted protein" evidence="1">
    <location>
        <begin position="22"/>
        <end position="115"/>
    </location>
</feature>
<sequence>MKPTGIITTLAVLLMPAPILAAVGGRCSGAYDNGQCICLDHNSCGSYGGHAFEGSAGNYPCPHDAGNIWGCYVDECPGFGSDTACRWNNYCSSSGGSALPNPVCPGGNDFVCCQY</sequence>
<feature type="signal peptide" evidence="1">
    <location>
        <begin position="1"/>
        <end position="21"/>
    </location>
</feature>
<name>A0AAN6PE03_9PEZI</name>
<gene>
    <name evidence="2" type="ORF">C8A01DRAFT_38515</name>
</gene>
<accession>A0AAN6PE03</accession>
<reference evidence="3" key="1">
    <citation type="journal article" date="2023" name="Mol. Phylogenet. Evol.">
        <title>Genome-scale phylogeny and comparative genomics of the fungal order Sordariales.</title>
        <authorList>
            <person name="Hensen N."/>
            <person name="Bonometti L."/>
            <person name="Westerberg I."/>
            <person name="Brannstrom I.O."/>
            <person name="Guillou S."/>
            <person name="Cros-Aarteil S."/>
            <person name="Calhoun S."/>
            <person name="Haridas S."/>
            <person name="Kuo A."/>
            <person name="Mondo S."/>
            <person name="Pangilinan J."/>
            <person name="Riley R."/>
            <person name="LaButti K."/>
            <person name="Andreopoulos B."/>
            <person name="Lipzen A."/>
            <person name="Chen C."/>
            <person name="Yan M."/>
            <person name="Daum C."/>
            <person name="Ng V."/>
            <person name="Clum A."/>
            <person name="Steindorff A."/>
            <person name="Ohm R.A."/>
            <person name="Martin F."/>
            <person name="Silar P."/>
            <person name="Natvig D.O."/>
            <person name="Lalanne C."/>
            <person name="Gautier V."/>
            <person name="Ament-Velasquez S.L."/>
            <person name="Kruys A."/>
            <person name="Hutchinson M.I."/>
            <person name="Powell A.J."/>
            <person name="Barry K."/>
            <person name="Miller A.N."/>
            <person name="Grigoriev I.V."/>
            <person name="Debuchy R."/>
            <person name="Gladieux P."/>
            <person name="Hiltunen Thoren M."/>
            <person name="Johannesson H."/>
        </authorList>
    </citation>
    <scope>NUCLEOTIDE SEQUENCE [LARGE SCALE GENOMIC DNA]</scope>
    <source>
        <strain evidence="3">CBS 284.82</strain>
    </source>
</reference>
<proteinExistence type="predicted"/>
<keyword evidence="1" id="KW-0732">Signal</keyword>
<evidence type="ECO:0000313" key="3">
    <source>
        <dbReference type="Proteomes" id="UP001303115"/>
    </source>
</evidence>
<protein>
    <recommendedName>
        <fullName evidence="4">Secreted protein</fullName>
    </recommendedName>
</protein>
<evidence type="ECO:0000313" key="2">
    <source>
        <dbReference type="EMBL" id="KAK4035003.1"/>
    </source>
</evidence>
<comment type="caution">
    <text evidence="2">The sequence shown here is derived from an EMBL/GenBank/DDBJ whole genome shotgun (WGS) entry which is preliminary data.</text>
</comment>
<dbReference type="Proteomes" id="UP001303115">
    <property type="component" value="Unassembled WGS sequence"/>
</dbReference>
<dbReference type="EMBL" id="MU854458">
    <property type="protein sequence ID" value="KAK4035003.1"/>
    <property type="molecule type" value="Genomic_DNA"/>
</dbReference>
<organism evidence="2 3">
    <name type="scientific">Parachaetomium inaequale</name>
    <dbReference type="NCBI Taxonomy" id="2588326"/>
    <lineage>
        <taxon>Eukaryota</taxon>
        <taxon>Fungi</taxon>
        <taxon>Dikarya</taxon>
        <taxon>Ascomycota</taxon>
        <taxon>Pezizomycotina</taxon>
        <taxon>Sordariomycetes</taxon>
        <taxon>Sordariomycetidae</taxon>
        <taxon>Sordariales</taxon>
        <taxon>Chaetomiaceae</taxon>
        <taxon>Parachaetomium</taxon>
    </lineage>
</organism>
<evidence type="ECO:0008006" key="4">
    <source>
        <dbReference type="Google" id="ProtNLM"/>
    </source>
</evidence>
<evidence type="ECO:0000256" key="1">
    <source>
        <dbReference type="SAM" id="SignalP"/>
    </source>
</evidence>
<keyword evidence="3" id="KW-1185">Reference proteome</keyword>
<dbReference type="AlphaFoldDB" id="A0AAN6PE03"/>